<protein>
    <submittedName>
        <fullName evidence="2">Uncharacterized protein</fullName>
    </submittedName>
</protein>
<feature type="region of interest" description="Disordered" evidence="1">
    <location>
        <begin position="1"/>
        <end position="26"/>
    </location>
</feature>
<gene>
    <name evidence="2" type="ORF">DFH08DRAFT_972577</name>
</gene>
<feature type="region of interest" description="Disordered" evidence="1">
    <location>
        <begin position="52"/>
        <end position="107"/>
    </location>
</feature>
<proteinExistence type="predicted"/>
<evidence type="ECO:0000313" key="3">
    <source>
        <dbReference type="Proteomes" id="UP001218218"/>
    </source>
</evidence>
<dbReference type="Proteomes" id="UP001218218">
    <property type="component" value="Unassembled WGS sequence"/>
</dbReference>
<evidence type="ECO:0000256" key="1">
    <source>
        <dbReference type="SAM" id="MobiDB-lite"/>
    </source>
</evidence>
<dbReference type="EMBL" id="JARIHO010000065">
    <property type="protein sequence ID" value="KAJ7314847.1"/>
    <property type="molecule type" value="Genomic_DNA"/>
</dbReference>
<dbReference type="AlphaFoldDB" id="A0AAD6ZB99"/>
<sequence>MLSAPTPLFSGAAPTGFSPASHALPLLPETSRPIGCALIPPPSCIRNFAYAESSDTAHTRPRPIPFSSSPIQQCPQNAQPQNRQTHRTTPAARRALLHHPSPPPLPS</sequence>
<name>A0AAD6ZB99_9AGAR</name>
<accession>A0AAD6ZB99</accession>
<keyword evidence="3" id="KW-1185">Reference proteome</keyword>
<organism evidence="2 3">
    <name type="scientific">Mycena albidolilacea</name>
    <dbReference type="NCBI Taxonomy" id="1033008"/>
    <lineage>
        <taxon>Eukaryota</taxon>
        <taxon>Fungi</taxon>
        <taxon>Dikarya</taxon>
        <taxon>Basidiomycota</taxon>
        <taxon>Agaricomycotina</taxon>
        <taxon>Agaricomycetes</taxon>
        <taxon>Agaricomycetidae</taxon>
        <taxon>Agaricales</taxon>
        <taxon>Marasmiineae</taxon>
        <taxon>Mycenaceae</taxon>
        <taxon>Mycena</taxon>
    </lineage>
</organism>
<evidence type="ECO:0000313" key="2">
    <source>
        <dbReference type="EMBL" id="KAJ7314847.1"/>
    </source>
</evidence>
<feature type="compositionally biased region" description="Low complexity" evidence="1">
    <location>
        <begin position="65"/>
        <end position="76"/>
    </location>
</feature>
<reference evidence="2" key="1">
    <citation type="submission" date="2023-03" db="EMBL/GenBank/DDBJ databases">
        <title>Massive genome expansion in bonnet fungi (Mycena s.s.) driven by repeated elements and novel gene families across ecological guilds.</title>
        <authorList>
            <consortium name="Lawrence Berkeley National Laboratory"/>
            <person name="Harder C.B."/>
            <person name="Miyauchi S."/>
            <person name="Viragh M."/>
            <person name="Kuo A."/>
            <person name="Thoen E."/>
            <person name="Andreopoulos B."/>
            <person name="Lu D."/>
            <person name="Skrede I."/>
            <person name="Drula E."/>
            <person name="Henrissat B."/>
            <person name="Morin E."/>
            <person name="Kohler A."/>
            <person name="Barry K."/>
            <person name="LaButti K."/>
            <person name="Morin E."/>
            <person name="Salamov A."/>
            <person name="Lipzen A."/>
            <person name="Mereny Z."/>
            <person name="Hegedus B."/>
            <person name="Baldrian P."/>
            <person name="Stursova M."/>
            <person name="Weitz H."/>
            <person name="Taylor A."/>
            <person name="Grigoriev I.V."/>
            <person name="Nagy L.G."/>
            <person name="Martin F."/>
            <person name="Kauserud H."/>
        </authorList>
    </citation>
    <scope>NUCLEOTIDE SEQUENCE</scope>
    <source>
        <strain evidence="2">CBHHK002</strain>
    </source>
</reference>
<comment type="caution">
    <text evidence="2">The sequence shown here is derived from an EMBL/GenBank/DDBJ whole genome shotgun (WGS) entry which is preliminary data.</text>
</comment>